<evidence type="ECO:0000313" key="3">
    <source>
        <dbReference type="EMBL" id="KAK6006862.1"/>
    </source>
</evidence>
<protein>
    <recommendedName>
        <fullName evidence="2">WIBG Mago-binding domain-containing protein</fullName>
    </recommendedName>
</protein>
<dbReference type="Proteomes" id="UP001341245">
    <property type="component" value="Unassembled WGS sequence"/>
</dbReference>
<reference evidence="3 4" key="1">
    <citation type="submission" date="2023-11" db="EMBL/GenBank/DDBJ databases">
        <title>Draft genome sequence and annotation of the polyextremotolerant black yeast-like fungus Aureobasidium pullulans NRRL 62042.</title>
        <authorList>
            <person name="Dielentheis-Frenken M.R.E."/>
            <person name="Wibberg D."/>
            <person name="Blank L.M."/>
            <person name="Tiso T."/>
        </authorList>
    </citation>
    <scope>NUCLEOTIDE SEQUENCE [LARGE SCALE GENOMIC DNA]</scope>
    <source>
        <strain evidence="3 4">NRRL 62042</strain>
    </source>
</reference>
<accession>A0ABR0TRY2</accession>
<sequence>MPTEATKVSRAGIATSATGERHIPSSIRPDGSVRKEIRVRPGYRPPEDVELYKNRTAEAYKNRGKGGVPGADSVSTTTPDPPSAAANKNAKRREARKKAAASATTSNDTSATIKTPVQPPSSVEPAKQEPVDPEVEKSKEAKKLAKKLRQARDLQDKKEKGDSLLPEQFQKVIKINELVRQLETLGFDSNGDKKSTEVES</sequence>
<feature type="domain" description="WIBG Mago-binding" evidence="2">
    <location>
        <begin position="19"/>
        <end position="45"/>
    </location>
</feature>
<evidence type="ECO:0000259" key="2">
    <source>
        <dbReference type="SMART" id="SM01273"/>
    </source>
</evidence>
<dbReference type="SUPFAM" id="SSF101931">
    <property type="entry name" value="Pym (Within the bgcn gene intron protein, WIBG), N-terminal domain"/>
    <property type="match status" value="1"/>
</dbReference>
<feature type="compositionally biased region" description="Low complexity" evidence="1">
    <location>
        <begin position="100"/>
        <end position="112"/>
    </location>
</feature>
<dbReference type="InterPro" id="IPR015362">
    <property type="entry name" value="WIBG_mago-bd"/>
</dbReference>
<keyword evidence="4" id="KW-1185">Reference proteome</keyword>
<dbReference type="PANTHER" id="PTHR22959:SF0">
    <property type="entry name" value="PARTNER OF Y14 AND MAGO"/>
    <property type="match status" value="1"/>
</dbReference>
<feature type="compositionally biased region" description="Basic and acidic residues" evidence="1">
    <location>
        <begin position="126"/>
        <end position="143"/>
    </location>
</feature>
<gene>
    <name evidence="3" type="ORF">QM012_005870</name>
</gene>
<feature type="compositionally biased region" description="Basic and acidic residues" evidence="1">
    <location>
        <begin position="150"/>
        <end position="162"/>
    </location>
</feature>
<feature type="compositionally biased region" description="Basic residues" evidence="1">
    <location>
        <begin position="89"/>
        <end position="99"/>
    </location>
</feature>
<feature type="compositionally biased region" description="Basic and acidic residues" evidence="1">
    <location>
        <begin position="31"/>
        <end position="61"/>
    </location>
</feature>
<comment type="caution">
    <text evidence="3">The sequence shown here is derived from an EMBL/GenBank/DDBJ whole genome shotgun (WGS) entry which is preliminary data.</text>
</comment>
<dbReference type="InterPro" id="IPR036348">
    <property type="entry name" value="WIBG_N_sf"/>
</dbReference>
<dbReference type="EMBL" id="JASGXD010000003">
    <property type="protein sequence ID" value="KAK6006862.1"/>
    <property type="molecule type" value="Genomic_DNA"/>
</dbReference>
<evidence type="ECO:0000313" key="4">
    <source>
        <dbReference type="Proteomes" id="UP001341245"/>
    </source>
</evidence>
<dbReference type="PANTHER" id="PTHR22959">
    <property type="entry name" value="PYM PROTEIN"/>
    <property type="match status" value="1"/>
</dbReference>
<dbReference type="Pfam" id="PF09282">
    <property type="entry name" value="Mago-bind"/>
    <property type="match status" value="1"/>
</dbReference>
<dbReference type="SMART" id="SM01273">
    <property type="entry name" value="Mago-bind"/>
    <property type="match status" value="1"/>
</dbReference>
<feature type="region of interest" description="Disordered" evidence="1">
    <location>
        <begin position="1"/>
        <end position="165"/>
    </location>
</feature>
<proteinExistence type="predicted"/>
<evidence type="ECO:0000256" key="1">
    <source>
        <dbReference type="SAM" id="MobiDB-lite"/>
    </source>
</evidence>
<dbReference type="InterPro" id="IPR039333">
    <property type="entry name" value="PYM1"/>
</dbReference>
<organism evidence="3 4">
    <name type="scientific">Aureobasidium pullulans</name>
    <name type="common">Black yeast</name>
    <name type="synonym">Pullularia pullulans</name>
    <dbReference type="NCBI Taxonomy" id="5580"/>
    <lineage>
        <taxon>Eukaryota</taxon>
        <taxon>Fungi</taxon>
        <taxon>Dikarya</taxon>
        <taxon>Ascomycota</taxon>
        <taxon>Pezizomycotina</taxon>
        <taxon>Dothideomycetes</taxon>
        <taxon>Dothideomycetidae</taxon>
        <taxon>Dothideales</taxon>
        <taxon>Saccotheciaceae</taxon>
        <taxon>Aureobasidium</taxon>
    </lineage>
</organism>
<name>A0ABR0TRY2_AURPU</name>